<dbReference type="SUPFAM" id="SSF54427">
    <property type="entry name" value="NTF2-like"/>
    <property type="match status" value="1"/>
</dbReference>
<dbReference type="OrthoDB" id="3576198at2"/>
<dbReference type="Pfam" id="PF12680">
    <property type="entry name" value="SnoaL_2"/>
    <property type="match status" value="1"/>
</dbReference>
<reference evidence="2 3" key="1">
    <citation type="submission" date="2018-04" db="EMBL/GenBank/DDBJ databases">
        <title>Novel actinobacteria from marine sediment.</title>
        <authorList>
            <person name="Ng Z.Y."/>
            <person name="Tan G.Y.A."/>
        </authorList>
    </citation>
    <scope>NUCLEOTIDE SEQUENCE [LARGE SCALE GENOMIC DNA]</scope>
    <source>
        <strain evidence="2 3">TPS81</strain>
    </source>
</reference>
<proteinExistence type="predicted"/>
<dbReference type="InterPro" id="IPR032710">
    <property type="entry name" value="NTF2-like_dom_sf"/>
</dbReference>
<comment type="caution">
    <text evidence="2">The sequence shown here is derived from an EMBL/GenBank/DDBJ whole genome shotgun (WGS) entry which is preliminary data.</text>
</comment>
<keyword evidence="3" id="KW-1185">Reference proteome</keyword>
<protein>
    <recommendedName>
        <fullName evidence="1">SnoaL-like domain-containing protein</fullName>
    </recommendedName>
</protein>
<dbReference type="AlphaFoldDB" id="A0A368TAH2"/>
<dbReference type="Gene3D" id="3.10.450.50">
    <property type="match status" value="1"/>
</dbReference>
<evidence type="ECO:0000313" key="3">
    <source>
        <dbReference type="Proteomes" id="UP000253318"/>
    </source>
</evidence>
<accession>A0A368TAH2</accession>
<name>A0A368TAH2_9ACTN</name>
<feature type="domain" description="SnoaL-like" evidence="1">
    <location>
        <begin position="17"/>
        <end position="114"/>
    </location>
</feature>
<dbReference type="EMBL" id="QEIN01000012">
    <property type="protein sequence ID" value="RCV61967.1"/>
    <property type="molecule type" value="Genomic_DNA"/>
</dbReference>
<evidence type="ECO:0000259" key="1">
    <source>
        <dbReference type="Pfam" id="PF12680"/>
    </source>
</evidence>
<organism evidence="2 3">
    <name type="scientific">Marinitenerispora sediminis</name>
    <dbReference type="NCBI Taxonomy" id="1931232"/>
    <lineage>
        <taxon>Bacteria</taxon>
        <taxon>Bacillati</taxon>
        <taxon>Actinomycetota</taxon>
        <taxon>Actinomycetes</taxon>
        <taxon>Streptosporangiales</taxon>
        <taxon>Nocardiopsidaceae</taxon>
        <taxon>Marinitenerispora</taxon>
    </lineage>
</organism>
<gene>
    <name evidence="2" type="ORF">DEF24_02710</name>
</gene>
<sequence>MCMTHINRAAPCPTGLVHAWHDAVNRGDAETAAGLCGPNVRVGGPRGGSGGRDAVRAWVGQAGVHLVPLRTWSVPGTTTTVVVEQQASWPGRPEPGAGEARRAASVFRVTDAGISAILRFADLPGALADAGLPADAPADE</sequence>
<dbReference type="InterPro" id="IPR037401">
    <property type="entry name" value="SnoaL-like"/>
</dbReference>
<evidence type="ECO:0000313" key="2">
    <source>
        <dbReference type="EMBL" id="RCV61967.1"/>
    </source>
</evidence>
<dbReference type="Proteomes" id="UP000253318">
    <property type="component" value="Unassembled WGS sequence"/>
</dbReference>